<comment type="caution">
    <text evidence="1">The sequence shown here is derived from an EMBL/GenBank/DDBJ whole genome shotgun (WGS) entry which is preliminary data.</text>
</comment>
<protein>
    <submittedName>
        <fullName evidence="1">Uncharacterized protein</fullName>
    </submittedName>
</protein>
<reference evidence="1 2" key="1">
    <citation type="journal article" date="2020" name="G3 (Bethesda)">
        <title>Improved Reference Genome for Cyclotella cryptica CCMP332, a Model for Cell Wall Morphogenesis, Salinity Adaptation, and Lipid Production in Diatoms (Bacillariophyta).</title>
        <authorList>
            <person name="Roberts W.R."/>
            <person name="Downey K.M."/>
            <person name="Ruck E.C."/>
            <person name="Traller J.C."/>
            <person name="Alverson A.J."/>
        </authorList>
    </citation>
    <scope>NUCLEOTIDE SEQUENCE [LARGE SCALE GENOMIC DNA]</scope>
    <source>
        <strain evidence="1 2">CCMP332</strain>
    </source>
</reference>
<evidence type="ECO:0000313" key="1">
    <source>
        <dbReference type="EMBL" id="KAL3786190.1"/>
    </source>
</evidence>
<evidence type="ECO:0000313" key="2">
    <source>
        <dbReference type="Proteomes" id="UP001516023"/>
    </source>
</evidence>
<dbReference type="Proteomes" id="UP001516023">
    <property type="component" value="Unassembled WGS sequence"/>
</dbReference>
<keyword evidence="2" id="KW-1185">Reference proteome</keyword>
<dbReference type="EMBL" id="JABMIG020000200">
    <property type="protein sequence ID" value="KAL3786190.1"/>
    <property type="molecule type" value="Genomic_DNA"/>
</dbReference>
<name>A0ABD3PDJ1_9STRA</name>
<dbReference type="AlphaFoldDB" id="A0ABD3PDJ1"/>
<sequence length="50" mass="5698">MATVSYEPGRQRECNTILERSSSCLVLSAALATFNKRDQPRRLDGDRKRT</sequence>
<organism evidence="1 2">
    <name type="scientific">Cyclotella cryptica</name>
    <dbReference type="NCBI Taxonomy" id="29204"/>
    <lineage>
        <taxon>Eukaryota</taxon>
        <taxon>Sar</taxon>
        <taxon>Stramenopiles</taxon>
        <taxon>Ochrophyta</taxon>
        <taxon>Bacillariophyta</taxon>
        <taxon>Coscinodiscophyceae</taxon>
        <taxon>Thalassiosirophycidae</taxon>
        <taxon>Stephanodiscales</taxon>
        <taxon>Stephanodiscaceae</taxon>
        <taxon>Cyclotella</taxon>
    </lineage>
</organism>
<proteinExistence type="predicted"/>
<gene>
    <name evidence="1" type="ORF">HJC23_001266</name>
</gene>
<accession>A0ABD3PDJ1</accession>